<accession>I5ARS1</accession>
<dbReference type="EMBL" id="CM001487">
    <property type="protein sequence ID" value="EIM56494.1"/>
    <property type="molecule type" value="Genomic_DNA"/>
</dbReference>
<name>I5ARS1_EUBC6</name>
<dbReference type="InterPro" id="IPR010985">
    <property type="entry name" value="Ribbon_hlx_hlx"/>
</dbReference>
<organism evidence="1 2">
    <name type="scientific">Eubacterium cellulosolvens (strain ATCC 43171 / JCM 9499 / 6)</name>
    <name type="common">Cillobacterium cellulosolvens</name>
    <dbReference type="NCBI Taxonomy" id="633697"/>
    <lineage>
        <taxon>Bacteria</taxon>
        <taxon>Bacillati</taxon>
        <taxon>Bacillota</taxon>
        <taxon>Clostridia</taxon>
        <taxon>Eubacteriales</taxon>
        <taxon>Eubacteriaceae</taxon>
        <taxon>Eubacterium</taxon>
    </lineage>
</organism>
<dbReference type="Gene3D" id="1.10.1220.10">
    <property type="entry name" value="Met repressor-like"/>
    <property type="match status" value="1"/>
</dbReference>
<dbReference type="Proteomes" id="UP000005753">
    <property type="component" value="Chromosome"/>
</dbReference>
<dbReference type="AlphaFoldDB" id="I5ARS1"/>
<reference evidence="1 2" key="1">
    <citation type="submission" date="2010-08" db="EMBL/GenBank/DDBJ databases">
        <authorList>
            <consortium name="US DOE Joint Genome Institute (JGI-PGF)"/>
            <person name="Lucas S."/>
            <person name="Copeland A."/>
            <person name="Lapidus A."/>
            <person name="Cheng J.-F."/>
            <person name="Bruce D."/>
            <person name="Goodwin L."/>
            <person name="Pitluck S."/>
            <person name="Land M.L."/>
            <person name="Hauser L."/>
            <person name="Chang Y.-J."/>
            <person name="Anderson I.J."/>
            <person name="Johnson E."/>
            <person name="Mulhopadhyay B."/>
            <person name="Kyrpides N."/>
            <person name="Woyke T.J."/>
        </authorList>
    </citation>
    <scope>NUCLEOTIDE SEQUENCE [LARGE SCALE GENOMIC DNA]</scope>
    <source>
        <strain evidence="1 2">6</strain>
    </source>
</reference>
<proteinExistence type="predicted"/>
<dbReference type="STRING" id="633697.EubceDRAFT1_0655"/>
<dbReference type="InterPro" id="IPR013321">
    <property type="entry name" value="Arc_rbn_hlx_hlx"/>
</dbReference>
<dbReference type="SUPFAM" id="SSF47598">
    <property type="entry name" value="Ribbon-helix-helix"/>
    <property type="match status" value="1"/>
</dbReference>
<dbReference type="GO" id="GO:0006355">
    <property type="term" value="P:regulation of DNA-templated transcription"/>
    <property type="evidence" value="ECO:0007669"/>
    <property type="project" value="InterPro"/>
</dbReference>
<gene>
    <name evidence="1" type="ORF">EubceDRAFT1_0655</name>
</gene>
<dbReference type="OrthoDB" id="1666965at2"/>
<evidence type="ECO:0000313" key="1">
    <source>
        <dbReference type="EMBL" id="EIM56494.1"/>
    </source>
</evidence>
<keyword evidence="2" id="KW-1185">Reference proteome</keyword>
<evidence type="ECO:0000313" key="2">
    <source>
        <dbReference type="Proteomes" id="UP000005753"/>
    </source>
</evidence>
<dbReference type="HOGENOM" id="CLU_198435_1_1_9"/>
<reference evidence="1 2" key="2">
    <citation type="submission" date="2012-02" db="EMBL/GenBank/DDBJ databases">
        <title>Improved High-Quality Draft sequence of Eubacterium cellulosolvens 6.</title>
        <authorList>
            <consortium name="US DOE Joint Genome Institute"/>
            <person name="Lucas S."/>
            <person name="Han J."/>
            <person name="Lapidus A."/>
            <person name="Cheng J.-F."/>
            <person name="Goodwin L."/>
            <person name="Pitluck S."/>
            <person name="Peters L."/>
            <person name="Mikhailova N."/>
            <person name="Gu W."/>
            <person name="Detter J.C."/>
            <person name="Han C."/>
            <person name="Tapia R."/>
            <person name="Land M."/>
            <person name="Hauser L."/>
            <person name="Kyrpides N."/>
            <person name="Ivanova N."/>
            <person name="Pagani I."/>
            <person name="Johnson E."/>
            <person name="Mukhopadhyay B."/>
            <person name="Anderson I."/>
            <person name="Woyke T."/>
        </authorList>
    </citation>
    <scope>NUCLEOTIDE SEQUENCE [LARGE SCALE GENOMIC DNA]</scope>
    <source>
        <strain evidence="1 2">6</strain>
    </source>
</reference>
<sequence length="59" mass="6768">MFKVKKEEVKYVVKSVRMTEDMITRIQELAGIHGVSFNNIVVQCIEYALDDMKNADSDS</sequence>
<dbReference type="eggNOG" id="ENOG502ZUEW">
    <property type="taxonomic scope" value="Bacteria"/>
</dbReference>
<protein>
    <submittedName>
        <fullName evidence="1">Uncharacterized protein</fullName>
    </submittedName>
</protein>